<dbReference type="AlphaFoldDB" id="A0A066Z1K2"/>
<proteinExistence type="predicted"/>
<dbReference type="HOGENOM" id="CLU_3153852_0_0_11"/>
<evidence type="ECO:0000313" key="3">
    <source>
        <dbReference type="Proteomes" id="UP000027178"/>
    </source>
</evidence>
<evidence type="ECO:0000313" key="2">
    <source>
        <dbReference type="EMBL" id="KDN84060.1"/>
    </source>
</evidence>
<feature type="region of interest" description="Disordered" evidence="1">
    <location>
        <begin position="26"/>
        <end position="48"/>
    </location>
</feature>
<protein>
    <submittedName>
        <fullName evidence="2">Uncharacterized protein</fullName>
    </submittedName>
</protein>
<organism evidence="2 3">
    <name type="scientific">Kitasatospora cheerisanensis KCTC 2395</name>
    <dbReference type="NCBI Taxonomy" id="1348663"/>
    <lineage>
        <taxon>Bacteria</taxon>
        <taxon>Bacillati</taxon>
        <taxon>Actinomycetota</taxon>
        <taxon>Actinomycetes</taxon>
        <taxon>Kitasatosporales</taxon>
        <taxon>Streptomycetaceae</taxon>
        <taxon>Kitasatospora</taxon>
    </lineage>
</organism>
<comment type="caution">
    <text evidence="2">The sequence shown here is derived from an EMBL/GenBank/DDBJ whole genome shotgun (WGS) entry which is preliminary data.</text>
</comment>
<gene>
    <name evidence="2" type="ORF">KCH_38510</name>
</gene>
<dbReference type="Proteomes" id="UP000027178">
    <property type="component" value="Unassembled WGS sequence"/>
</dbReference>
<evidence type="ECO:0000256" key="1">
    <source>
        <dbReference type="SAM" id="MobiDB-lite"/>
    </source>
</evidence>
<reference evidence="2 3" key="1">
    <citation type="submission" date="2014-05" db="EMBL/GenBank/DDBJ databases">
        <title>Draft Genome Sequence of Kitasatospora cheerisanensis KCTC 2395.</title>
        <authorList>
            <person name="Nam D.H."/>
        </authorList>
    </citation>
    <scope>NUCLEOTIDE SEQUENCE [LARGE SCALE GENOMIC DNA]</scope>
    <source>
        <strain evidence="2 3">KCTC 2395</strain>
    </source>
</reference>
<name>A0A066Z1K2_9ACTN</name>
<dbReference type="EMBL" id="JNBY01000093">
    <property type="protein sequence ID" value="KDN84060.1"/>
    <property type="molecule type" value="Genomic_DNA"/>
</dbReference>
<keyword evidence="3" id="KW-1185">Reference proteome</keyword>
<accession>A0A066Z1K2</accession>
<sequence>MEFPCAAESYVVQYDGRLRSAVSRALHNSPHHQQTSGLREVAVKGHER</sequence>